<comment type="caution">
    <text evidence="1">The sequence shown here is derived from an EMBL/GenBank/DDBJ whole genome shotgun (WGS) entry which is preliminary data.</text>
</comment>
<reference evidence="1" key="1">
    <citation type="submission" date="2021-10" db="EMBL/GenBank/DDBJ databases">
        <title>Tropical sea cucumber genome reveals ecological adaptation and Cuvierian tubules defense mechanism.</title>
        <authorList>
            <person name="Chen T."/>
        </authorList>
    </citation>
    <scope>NUCLEOTIDE SEQUENCE</scope>
    <source>
        <strain evidence="1">Nanhai2018</strain>
        <tissue evidence="1">Muscle</tissue>
    </source>
</reference>
<dbReference type="Proteomes" id="UP001152320">
    <property type="component" value="Chromosome 10"/>
</dbReference>
<dbReference type="AlphaFoldDB" id="A0A9Q1H6T4"/>
<dbReference type="EMBL" id="JAIZAY010000010">
    <property type="protein sequence ID" value="KAJ8034888.1"/>
    <property type="molecule type" value="Genomic_DNA"/>
</dbReference>
<sequence length="147" mass="16394">MWMHYSQQMISIIYGRGQRLSKVTGSETTKTLEIACKPSNIMMNTFRTWVCQNSYTLGLKYPCESQVNICLCLLLSKLLNLMKPFRSVSAFTIAVPSDGLSFLSQLRVVTFFGVSHVLNLSAMGSTLQIISQGHLVLNLCQCETCGK</sequence>
<accession>A0A9Q1H6T4</accession>
<protein>
    <submittedName>
        <fullName evidence="1">Uncharacterized protein</fullName>
    </submittedName>
</protein>
<keyword evidence="2" id="KW-1185">Reference proteome</keyword>
<name>A0A9Q1H6T4_HOLLE</name>
<proteinExistence type="predicted"/>
<gene>
    <name evidence="1" type="ORF">HOLleu_21907</name>
</gene>
<evidence type="ECO:0000313" key="1">
    <source>
        <dbReference type="EMBL" id="KAJ8034888.1"/>
    </source>
</evidence>
<evidence type="ECO:0000313" key="2">
    <source>
        <dbReference type="Proteomes" id="UP001152320"/>
    </source>
</evidence>
<organism evidence="1 2">
    <name type="scientific">Holothuria leucospilota</name>
    <name type="common">Black long sea cucumber</name>
    <name type="synonym">Mertensiothuria leucospilota</name>
    <dbReference type="NCBI Taxonomy" id="206669"/>
    <lineage>
        <taxon>Eukaryota</taxon>
        <taxon>Metazoa</taxon>
        <taxon>Echinodermata</taxon>
        <taxon>Eleutherozoa</taxon>
        <taxon>Echinozoa</taxon>
        <taxon>Holothuroidea</taxon>
        <taxon>Aspidochirotacea</taxon>
        <taxon>Aspidochirotida</taxon>
        <taxon>Holothuriidae</taxon>
        <taxon>Holothuria</taxon>
    </lineage>
</organism>